<evidence type="ECO:0000256" key="1">
    <source>
        <dbReference type="SAM" id="MobiDB-lite"/>
    </source>
</evidence>
<feature type="compositionally biased region" description="Low complexity" evidence="1">
    <location>
        <begin position="32"/>
        <end position="53"/>
    </location>
</feature>
<dbReference type="EMBL" id="NWUJ01000010">
    <property type="protein sequence ID" value="PFH32594.1"/>
    <property type="molecule type" value="Genomic_DNA"/>
</dbReference>
<feature type="region of interest" description="Disordered" evidence="1">
    <location>
        <begin position="994"/>
        <end position="1018"/>
    </location>
</feature>
<dbReference type="OrthoDB" id="332900at2759"/>
<feature type="region of interest" description="Disordered" evidence="1">
    <location>
        <begin position="1048"/>
        <end position="1095"/>
    </location>
</feature>
<feature type="compositionally biased region" description="Low complexity" evidence="1">
    <location>
        <begin position="1492"/>
        <end position="1529"/>
    </location>
</feature>
<feature type="region of interest" description="Disordered" evidence="1">
    <location>
        <begin position="463"/>
        <end position="494"/>
    </location>
</feature>
<accession>A0A2A9M5X3</accession>
<feature type="compositionally biased region" description="Low complexity" evidence="1">
    <location>
        <begin position="475"/>
        <end position="491"/>
    </location>
</feature>
<name>A0A2A9M5X3_BESBE</name>
<feature type="region of interest" description="Disordered" evidence="1">
    <location>
        <begin position="198"/>
        <end position="222"/>
    </location>
</feature>
<feature type="compositionally biased region" description="Basic and acidic residues" evidence="1">
    <location>
        <begin position="683"/>
        <end position="692"/>
    </location>
</feature>
<feature type="compositionally biased region" description="Low complexity" evidence="1">
    <location>
        <begin position="518"/>
        <end position="537"/>
    </location>
</feature>
<evidence type="ECO:0000313" key="2">
    <source>
        <dbReference type="EMBL" id="PFH32594.1"/>
    </source>
</evidence>
<dbReference type="RefSeq" id="XP_029216603.1">
    <property type="nucleotide sequence ID" value="XM_029359936.1"/>
</dbReference>
<feature type="compositionally biased region" description="Low complexity" evidence="1">
    <location>
        <begin position="1213"/>
        <end position="1258"/>
    </location>
</feature>
<dbReference type="KEGG" id="bbes:BESB_012060"/>
<proteinExistence type="predicted"/>
<keyword evidence="3" id="KW-1185">Reference proteome</keyword>
<feature type="compositionally biased region" description="Low complexity" evidence="1">
    <location>
        <begin position="565"/>
        <end position="581"/>
    </location>
</feature>
<feature type="region of interest" description="Disordered" evidence="1">
    <location>
        <begin position="1481"/>
        <end position="1529"/>
    </location>
</feature>
<feature type="compositionally biased region" description="Basic and acidic residues" evidence="1">
    <location>
        <begin position="730"/>
        <end position="747"/>
    </location>
</feature>
<protein>
    <recommendedName>
        <fullName evidence="4">UBA domain-containing protein</fullName>
    </recommendedName>
</protein>
<feature type="region of interest" description="Disordered" evidence="1">
    <location>
        <begin position="1685"/>
        <end position="1741"/>
    </location>
</feature>
<dbReference type="GeneID" id="40306268"/>
<feature type="region of interest" description="Disordered" evidence="1">
    <location>
        <begin position="518"/>
        <end position="812"/>
    </location>
</feature>
<feature type="region of interest" description="Disordered" evidence="1">
    <location>
        <begin position="1202"/>
        <end position="1347"/>
    </location>
</feature>
<feature type="region of interest" description="Disordered" evidence="1">
    <location>
        <begin position="31"/>
        <end position="53"/>
    </location>
</feature>
<feature type="compositionally biased region" description="Acidic residues" evidence="1">
    <location>
        <begin position="1722"/>
        <end position="1733"/>
    </location>
</feature>
<feature type="compositionally biased region" description="Acidic residues" evidence="1">
    <location>
        <begin position="1156"/>
        <end position="1167"/>
    </location>
</feature>
<feature type="compositionally biased region" description="Low complexity" evidence="1">
    <location>
        <begin position="136"/>
        <end position="148"/>
    </location>
</feature>
<feature type="compositionally biased region" description="Basic and acidic residues" evidence="1">
    <location>
        <begin position="784"/>
        <end position="812"/>
    </location>
</feature>
<feature type="region of interest" description="Disordered" evidence="1">
    <location>
        <begin position="1599"/>
        <end position="1649"/>
    </location>
</feature>
<feature type="compositionally biased region" description="Low complexity" evidence="1">
    <location>
        <begin position="1120"/>
        <end position="1149"/>
    </location>
</feature>
<feature type="region of interest" description="Disordered" evidence="1">
    <location>
        <begin position="120"/>
        <end position="156"/>
    </location>
</feature>
<dbReference type="Proteomes" id="UP000224006">
    <property type="component" value="Chromosome IX"/>
</dbReference>
<dbReference type="VEuPathDB" id="ToxoDB:BESB_012060"/>
<feature type="region of interest" description="Disordered" evidence="1">
    <location>
        <begin position="1120"/>
        <end position="1170"/>
    </location>
</feature>
<organism evidence="2 3">
    <name type="scientific">Besnoitia besnoiti</name>
    <name type="common">Apicomplexan protozoan</name>
    <dbReference type="NCBI Taxonomy" id="94643"/>
    <lineage>
        <taxon>Eukaryota</taxon>
        <taxon>Sar</taxon>
        <taxon>Alveolata</taxon>
        <taxon>Apicomplexa</taxon>
        <taxon>Conoidasida</taxon>
        <taxon>Coccidia</taxon>
        <taxon>Eucoccidiorida</taxon>
        <taxon>Eimeriorina</taxon>
        <taxon>Sarcocystidae</taxon>
        <taxon>Besnoitia</taxon>
    </lineage>
</organism>
<evidence type="ECO:0008006" key="4">
    <source>
        <dbReference type="Google" id="ProtNLM"/>
    </source>
</evidence>
<evidence type="ECO:0000313" key="3">
    <source>
        <dbReference type="Proteomes" id="UP000224006"/>
    </source>
</evidence>
<sequence length="1741" mass="182420">MVPASCPLCGGRGTYRLGPRVKLREHLLAQHGLGPPQSPAPSAAAPLSGSLPPSASPSLASRLFCGPAPACAASAHPPALRAPEGAEDSQLAWLRKHLLCGLEEQERQTYRCPFCFPAPRTTSETEPAGNAGGETGRSSGAAAAQATEGGEETNGDAAVFVPVDAARAKAVQDRLNARLAQRGALVVEELTPDEVTAQFVKKETPSGPSSAQSRRRPAGGAHFSLSAQPARAYELAPHAACGGRGASLPSPSPPAGSFSASIVPAPRVDLSGLSLANQQVIAQLVRMGYPFERAVSAIRQANLSPVLHVCVEKAEELEANDLSKLLLDLGSVEAREEIDAARALRSQKAQENLQIGVEPLWEEFPDFMKRFVAASPLFTARLTSQVRVRVLLHELLRLRASALKAYPCVAPVYLQTRDRRLARLLLCLARQRAPTANTHHRRILLQCCRRALEGGDRVGDEWRRAHEERRESRGNAHAAGAEAGSSSTDASPPFHPLPASLFPVFPPCGRANTLASLASSPFPSSSPSRSSPSSSQSADGFRREPLTRRRPRTRASVNPEGGPSGVSSQSEAAASSIAPASQEKPTGRGQRRVTRGLGEDYDRPTTPIEDAPPSRTRKARSTAANQGGSPLPDADAAASRCAGGVRTPSRSPAGGGIEGGDDCCADAACFGVQDSLPPLQRGAQERTADRGVRLSQKRFVEGGASQEGSPPVHAPEAGASQPRPSESENEPQRRCRDASEGSRRDARGGGAGAGCSVESSGKETETPQATGAQDAKRRGRSARRSPEGGEAREEGEEARGMDDRAKEEERQREKDLLALLEERWKATSDDEDAKKGELLEAFILDQKEDLQETLFFSNIGSVGAPPRFLSAHSRFSLIVAFFSSFSSLLSAFLSSPEACLPAAGGENVAAANALAEARRRDLLGETVSSARAAPSSLLRQVYVRLHPLLWPPTLVFRVTEDAALGRQTAVALAALFCPASRLTQLPESFICFTATPPSSERGEAADSDGQEGERDAGDNIASRVCEEEKQKLVPSACAGDMGFEQVAATQPAEGDAEESSGGRGGAGDASAADPRENTEKKASEAETAQDEDADDDCMILGEVPAGANCASFASPCPGLSASSSLSLPAPASRFPSASASPPARGPTASDDGGAGIEEEPGGSDSDEDLRRAIAASIVSYNQEQAAKRCRNALITDFFQSSKKPKTCSAGVEASARPSDALSASASSSRPASAAGRSRGSRLAGGAASLLRAASAASLSRRKGAEGAKPPGRGKRDASVVGVASPEPNRPTKGQKDGAGENFATAESGADAIRTAESHAKAQRAARGGERPHARWMPTPTGRGGEGTKGTQLGMSGSPAASATADQACSVPPSSCVPRSPPSTVAASFACENQRFAPQGVERDACWSRGGINTRDEEDEDTIETAFRELTLELCDDRLACAPSSAARTSRAKTAESFCTPIIKTANTWSLVSCPYTPSIQSSRSPARSGHTPRASAAPHASPLPSSQELRRASSGSPLPPSSSSAPSPRLLCAPAPPPVCHYTACFSAFAEASEQEKFGLLADIMEELWHAAYADPRLDGEDESTPADRGSRALHFDDHSATAQPVAGRASSDGVGSLRGSDAVKNASYEASDSGGPQTPWLLTGQSKDEKRREEKCPFFLRTGNWIELSRFLSPHMRRNLERARKAIDSRRPKRRGGAHSLSGGGVHSGEPTNMSHTEGGEAGDSESNDDAVECTGSRAG</sequence>
<comment type="caution">
    <text evidence="2">The sequence shown here is derived from an EMBL/GenBank/DDBJ whole genome shotgun (WGS) entry which is preliminary data.</text>
</comment>
<reference evidence="2 3" key="1">
    <citation type="submission" date="2017-09" db="EMBL/GenBank/DDBJ databases">
        <title>Genome sequencing of Besnoitia besnoiti strain Bb-Ger1.</title>
        <authorList>
            <person name="Schares G."/>
            <person name="Venepally P."/>
            <person name="Lorenzi H.A."/>
        </authorList>
    </citation>
    <scope>NUCLEOTIDE SEQUENCE [LARGE SCALE GENOMIC DNA]</scope>
    <source>
        <strain evidence="2 3">Bb-Ger1</strain>
    </source>
</reference>
<feature type="compositionally biased region" description="Basic and acidic residues" evidence="1">
    <location>
        <begin position="463"/>
        <end position="474"/>
    </location>
</feature>
<gene>
    <name evidence="2" type="ORF">BESB_012060</name>
</gene>
<feature type="compositionally biased region" description="Basic and acidic residues" evidence="1">
    <location>
        <begin position="1073"/>
        <end position="1084"/>
    </location>
</feature>